<organism evidence="9 10">
    <name type="scientific">Kuraishia capsulata CBS 1993</name>
    <dbReference type="NCBI Taxonomy" id="1382522"/>
    <lineage>
        <taxon>Eukaryota</taxon>
        <taxon>Fungi</taxon>
        <taxon>Dikarya</taxon>
        <taxon>Ascomycota</taxon>
        <taxon>Saccharomycotina</taxon>
        <taxon>Pichiomycetes</taxon>
        <taxon>Pichiales</taxon>
        <taxon>Pichiaceae</taxon>
        <taxon>Kuraishia</taxon>
    </lineage>
</organism>
<dbReference type="RefSeq" id="XP_022457230.1">
    <property type="nucleotide sequence ID" value="XM_022605798.1"/>
</dbReference>
<feature type="chain" id="PRO_5004880510" description="FAD dependent oxidoreductase domain-containing protein" evidence="7">
    <location>
        <begin position="18"/>
        <end position="333"/>
    </location>
</feature>
<dbReference type="InterPro" id="IPR023209">
    <property type="entry name" value="DAO"/>
</dbReference>
<dbReference type="SUPFAM" id="SSF51971">
    <property type="entry name" value="Nucleotide-binding domain"/>
    <property type="match status" value="1"/>
</dbReference>
<evidence type="ECO:0000313" key="9">
    <source>
        <dbReference type="EMBL" id="CDK25218.1"/>
    </source>
</evidence>
<evidence type="ECO:0000313" key="10">
    <source>
        <dbReference type="Proteomes" id="UP000019384"/>
    </source>
</evidence>
<keyword evidence="10" id="KW-1185">Reference proteome</keyword>
<dbReference type="AlphaFoldDB" id="W6MHL1"/>
<sequence>MGKVIVLGAGVVGLSTALELVQRGHEVDIVARHLPGDIDIEYTSPFAGANWSSFAETDEEQEWDKLGYEKLLEIAKTEPGASVWAKRSLNYNREPAPRLASVVKDLRILPENELIPGTHCGFEYTSIVISVGTYLAYLSQKLMAAGVVIRRAHVAHIKDVASYYTKGTPEVIVNCSGLLARKLGGVEDKAVYPIKGQILLIRNNCSTLLSVSGTEGPDEEAFYIFPRKEGGGIIGGSYVPNDWSADISEGFIERTKQKVAKYCPELLEEGPLDIYKAVVGLRPGREGGVRIEKETIPGVGNVVHNYGCGGCGYQNSHGMAIKTAKLVEEFLKK</sequence>
<dbReference type="InterPro" id="IPR006076">
    <property type="entry name" value="FAD-dep_OxRdtase"/>
</dbReference>
<accession>W6MHL1</accession>
<dbReference type="PANTHER" id="PTHR11530:SF16">
    <property type="entry name" value="D-AMINO ACID OXIDASE (AFU_ORTHOLOGUE AFUA_5G11290)"/>
    <property type="match status" value="1"/>
</dbReference>
<keyword evidence="3" id="KW-0285">Flavoprotein</keyword>
<gene>
    <name evidence="9" type="ORF">KUCA_T00001185001</name>
</gene>
<dbReference type="InterPro" id="IPR006181">
    <property type="entry name" value="D-amino_acid_oxidase_CS"/>
</dbReference>
<keyword evidence="7" id="KW-0732">Signal</keyword>
<evidence type="ECO:0000259" key="8">
    <source>
        <dbReference type="Pfam" id="PF01266"/>
    </source>
</evidence>
<dbReference type="GO" id="GO:0071949">
    <property type="term" value="F:FAD binding"/>
    <property type="evidence" value="ECO:0007669"/>
    <property type="project" value="InterPro"/>
</dbReference>
<dbReference type="HOGENOM" id="CLU_034311_1_0_1"/>
<dbReference type="GO" id="GO:0003884">
    <property type="term" value="F:D-amino-acid oxidase activity"/>
    <property type="evidence" value="ECO:0007669"/>
    <property type="project" value="InterPro"/>
</dbReference>
<evidence type="ECO:0000256" key="6">
    <source>
        <dbReference type="PIRSR" id="PIRSR000189-1"/>
    </source>
</evidence>
<feature type="binding site" evidence="6">
    <location>
        <position position="282"/>
    </location>
    <ligand>
        <name>D-dopa</name>
        <dbReference type="ChEBI" id="CHEBI:149689"/>
    </ligand>
</feature>
<evidence type="ECO:0000256" key="2">
    <source>
        <dbReference type="ARBA" id="ARBA00006730"/>
    </source>
</evidence>
<protein>
    <recommendedName>
        <fullName evidence="8">FAD dependent oxidoreductase domain-containing protein</fullName>
    </recommendedName>
</protein>
<evidence type="ECO:0000256" key="4">
    <source>
        <dbReference type="ARBA" id="ARBA00022827"/>
    </source>
</evidence>
<dbReference type="Proteomes" id="UP000019384">
    <property type="component" value="Unassembled WGS sequence"/>
</dbReference>
<evidence type="ECO:0000256" key="7">
    <source>
        <dbReference type="SAM" id="SignalP"/>
    </source>
</evidence>
<reference evidence="9" key="2">
    <citation type="submission" date="2014-02" db="EMBL/GenBank/DDBJ databases">
        <title>Complete DNA sequence of /Kuraishia capsulata/ illustrates novel genomic features among budding yeasts (/Saccharomycotina/).</title>
        <authorList>
            <person name="Morales L."/>
            <person name="Noel B."/>
            <person name="Porcel B."/>
            <person name="Marcet-Houben M."/>
            <person name="Hullo M-F."/>
            <person name="Sacerdot C."/>
            <person name="Tekaia F."/>
            <person name="Leh-Louis V."/>
            <person name="Despons L."/>
            <person name="Khanna V."/>
            <person name="Aury J-M."/>
            <person name="Barbe V."/>
            <person name="Couloux A."/>
            <person name="Labadie K."/>
            <person name="Pelletier E."/>
            <person name="Souciet J-L."/>
            <person name="Boekhout T."/>
            <person name="Gabaldon T."/>
            <person name="Wincker P."/>
            <person name="Dujon B."/>
        </authorList>
    </citation>
    <scope>NUCLEOTIDE SEQUENCE</scope>
    <source>
        <strain evidence="9">CBS 1993</strain>
    </source>
</reference>
<dbReference type="GO" id="GO:0019478">
    <property type="term" value="P:D-amino acid catabolic process"/>
    <property type="evidence" value="ECO:0007669"/>
    <property type="project" value="TreeGrafter"/>
</dbReference>
<name>W6MHL1_9ASCO</name>
<feature type="domain" description="FAD dependent oxidoreductase" evidence="8">
    <location>
        <begin position="3"/>
        <end position="325"/>
    </location>
</feature>
<dbReference type="SUPFAM" id="SSF54373">
    <property type="entry name" value="FAD-linked reductases, C-terminal domain"/>
    <property type="match status" value="1"/>
</dbReference>
<feature type="binding site" evidence="6">
    <location>
        <position position="310"/>
    </location>
    <ligand>
        <name>D-dopa</name>
        <dbReference type="ChEBI" id="CHEBI:149689"/>
    </ligand>
</feature>
<evidence type="ECO:0000256" key="5">
    <source>
        <dbReference type="ARBA" id="ARBA00023002"/>
    </source>
</evidence>
<keyword evidence="5" id="KW-0560">Oxidoreductase</keyword>
<proteinExistence type="inferred from homology"/>
<dbReference type="OrthoDB" id="409956at2759"/>
<dbReference type="EMBL" id="HG793125">
    <property type="protein sequence ID" value="CDK25218.1"/>
    <property type="molecule type" value="Genomic_DNA"/>
</dbReference>
<comment type="similarity">
    <text evidence="2">Belongs to the DAMOX/DASOX family.</text>
</comment>
<dbReference type="PIRSF" id="PIRSF000189">
    <property type="entry name" value="D-aa_oxidase"/>
    <property type="match status" value="1"/>
</dbReference>
<feature type="signal peptide" evidence="7">
    <location>
        <begin position="1"/>
        <end position="17"/>
    </location>
</feature>
<dbReference type="STRING" id="1382522.W6MHL1"/>
<evidence type="ECO:0000256" key="1">
    <source>
        <dbReference type="ARBA" id="ARBA00001974"/>
    </source>
</evidence>
<evidence type="ECO:0000256" key="3">
    <source>
        <dbReference type="ARBA" id="ARBA00022630"/>
    </source>
</evidence>
<dbReference type="Gene3D" id="3.30.9.10">
    <property type="entry name" value="D-Amino Acid Oxidase, subunit A, domain 2"/>
    <property type="match status" value="1"/>
</dbReference>
<feature type="binding site" evidence="6">
    <location>
        <position position="154"/>
    </location>
    <ligand>
        <name>FAD</name>
        <dbReference type="ChEBI" id="CHEBI:57692"/>
    </ligand>
</feature>
<dbReference type="PANTHER" id="PTHR11530">
    <property type="entry name" value="D-AMINO ACID OXIDASE"/>
    <property type="match status" value="1"/>
</dbReference>
<keyword evidence="4 6" id="KW-0274">FAD</keyword>
<dbReference type="Pfam" id="PF01266">
    <property type="entry name" value="DAO"/>
    <property type="match status" value="1"/>
</dbReference>
<dbReference type="GeneID" id="34518618"/>
<dbReference type="GO" id="GO:0005737">
    <property type="term" value="C:cytoplasm"/>
    <property type="evidence" value="ECO:0007669"/>
    <property type="project" value="TreeGrafter"/>
</dbReference>
<reference evidence="9" key="1">
    <citation type="submission" date="2013-12" db="EMBL/GenBank/DDBJ databases">
        <authorList>
            <person name="Genoscope - CEA"/>
        </authorList>
    </citation>
    <scope>NUCLEOTIDE SEQUENCE</scope>
    <source>
        <strain evidence="9">CBS 1993</strain>
    </source>
</reference>
<dbReference type="Gene3D" id="3.40.50.720">
    <property type="entry name" value="NAD(P)-binding Rossmann-like Domain"/>
    <property type="match status" value="1"/>
</dbReference>
<dbReference type="PROSITE" id="PS00677">
    <property type="entry name" value="DAO"/>
    <property type="match status" value="1"/>
</dbReference>
<feature type="binding site" evidence="6">
    <location>
        <begin position="43"/>
        <end position="44"/>
    </location>
    <ligand>
        <name>FAD</name>
        <dbReference type="ChEBI" id="CHEBI:57692"/>
    </ligand>
</feature>
<comment type="cofactor">
    <cofactor evidence="1 6">
        <name>FAD</name>
        <dbReference type="ChEBI" id="CHEBI:57692"/>
    </cofactor>
</comment>